<dbReference type="Proteomes" id="UP000031572">
    <property type="component" value="Unassembled WGS sequence"/>
</dbReference>
<protein>
    <submittedName>
        <fullName evidence="2">Uncharacterized protein</fullName>
    </submittedName>
</protein>
<accession>A0A0C1Y8H9</accession>
<keyword evidence="1" id="KW-0732">Signal</keyword>
<sequence length="166" mass="18976">MLKKAFLVYWLIFSTFPLHAQTLCTEYEKIIFSFQEKKSKKLMSICRGENPPYLVYRFGKYQNVELQFPEPLNESSWKNFEFSGMRRGGGKANAGFGDYSLSFAKGNAEYSVFQEWSDEDGTYSIGINVQANGKSVIIPGDRKTQQGSLVLLDEENKYIKNAANPY</sequence>
<feature type="chain" id="PRO_5002142896" evidence="1">
    <location>
        <begin position="21"/>
        <end position="166"/>
    </location>
</feature>
<dbReference type="STRING" id="709839.TSA66_24320"/>
<feature type="signal peptide" evidence="1">
    <location>
        <begin position="1"/>
        <end position="20"/>
    </location>
</feature>
<dbReference type="EMBL" id="JWJG01000028">
    <property type="protein sequence ID" value="KIF83243.1"/>
    <property type="molecule type" value="Genomic_DNA"/>
</dbReference>
<evidence type="ECO:0000256" key="1">
    <source>
        <dbReference type="SAM" id="SignalP"/>
    </source>
</evidence>
<comment type="caution">
    <text evidence="2">The sequence shown here is derived from an EMBL/GenBank/DDBJ whole genome shotgun (WGS) entry which is preliminary data.</text>
</comment>
<name>A0A0C1Y8H9_9BURK</name>
<organism evidence="2 3">
    <name type="scientific">Noviherbaspirillum autotrophicum</name>
    <dbReference type="NCBI Taxonomy" id="709839"/>
    <lineage>
        <taxon>Bacteria</taxon>
        <taxon>Pseudomonadati</taxon>
        <taxon>Pseudomonadota</taxon>
        <taxon>Betaproteobacteria</taxon>
        <taxon>Burkholderiales</taxon>
        <taxon>Oxalobacteraceae</taxon>
        <taxon>Noviherbaspirillum</taxon>
    </lineage>
</organism>
<proteinExistence type="predicted"/>
<evidence type="ECO:0000313" key="2">
    <source>
        <dbReference type="EMBL" id="KIF83243.1"/>
    </source>
</evidence>
<evidence type="ECO:0000313" key="3">
    <source>
        <dbReference type="Proteomes" id="UP000031572"/>
    </source>
</evidence>
<dbReference type="OrthoDB" id="8997932at2"/>
<dbReference type="RefSeq" id="WP_040041871.1">
    <property type="nucleotide sequence ID" value="NZ_JWJG01000028.1"/>
</dbReference>
<dbReference type="AlphaFoldDB" id="A0A0C1Y8H9"/>
<reference evidence="2 3" key="1">
    <citation type="submission" date="2014-12" db="EMBL/GenBank/DDBJ databases">
        <title>Denitrispirillum autotrophicum gen. nov., sp. nov., Denitrifying, Facultatively Autotrophic Bacteria Isolated from Rice Paddy Soil.</title>
        <authorList>
            <person name="Ishii S."/>
            <person name="Ashida N."/>
            <person name="Ohno H."/>
            <person name="Otsuka S."/>
            <person name="Yokota A."/>
            <person name="Senoo K."/>
        </authorList>
    </citation>
    <scope>NUCLEOTIDE SEQUENCE [LARGE SCALE GENOMIC DNA]</scope>
    <source>
        <strain evidence="2 3">TSA66</strain>
    </source>
</reference>
<gene>
    <name evidence="2" type="ORF">TSA66_24320</name>
</gene>
<keyword evidence="3" id="KW-1185">Reference proteome</keyword>